<name>A0ABT7JXD3_9HYPH</name>
<dbReference type="Gene3D" id="2.40.110.10">
    <property type="entry name" value="Butyryl-CoA Dehydrogenase, subunit A, domain 2"/>
    <property type="match status" value="1"/>
</dbReference>
<dbReference type="EMBL" id="JARFYM010000015">
    <property type="protein sequence ID" value="MDL2401009.1"/>
    <property type="molecule type" value="Genomic_DNA"/>
</dbReference>
<dbReference type="SUPFAM" id="SSF47203">
    <property type="entry name" value="Acyl-CoA dehydrogenase C-terminal domain-like"/>
    <property type="match status" value="1"/>
</dbReference>
<dbReference type="PIRSF" id="PIRSF500125">
    <property type="entry name" value="4_HPA_large"/>
    <property type="match status" value="1"/>
</dbReference>
<dbReference type="Gene3D" id="1.20.140.10">
    <property type="entry name" value="Butyryl-CoA Dehydrogenase, subunit A, domain 3"/>
    <property type="match status" value="1"/>
</dbReference>
<comment type="caution">
    <text evidence="6">The sequence shown here is derived from an EMBL/GenBank/DDBJ whole genome shotgun (WGS) entry which is preliminary data.</text>
</comment>
<reference evidence="6" key="1">
    <citation type="submission" date="2023-06" db="EMBL/GenBank/DDBJ databases">
        <title>Phylogenetic Diversity of Rhizobium strains.</title>
        <authorList>
            <person name="Moura F.T."/>
            <person name="Helene L.C.F."/>
            <person name="Hungria M."/>
        </authorList>
    </citation>
    <scope>NUCLEOTIDE SEQUENCE</scope>
    <source>
        <strain evidence="6">CCGE526</strain>
    </source>
</reference>
<dbReference type="Gene3D" id="1.10.3140.10">
    <property type="entry name" value="4-hydroxybutyryl-coa dehydratase, domain 1"/>
    <property type="match status" value="1"/>
</dbReference>
<dbReference type="InterPro" id="IPR024677">
    <property type="entry name" value="HpaB/PvcC"/>
</dbReference>
<dbReference type="Proteomes" id="UP001172645">
    <property type="component" value="Unassembled WGS sequence"/>
</dbReference>
<evidence type="ECO:0000313" key="6">
    <source>
        <dbReference type="EMBL" id="MDL2401009.1"/>
    </source>
</evidence>
<dbReference type="SUPFAM" id="SSF56645">
    <property type="entry name" value="Acyl-CoA dehydrogenase NM domain-like"/>
    <property type="match status" value="1"/>
</dbReference>
<evidence type="ECO:0000256" key="3">
    <source>
        <dbReference type="ARBA" id="ARBA00023002"/>
    </source>
</evidence>
<dbReference type="InterPro" id="IPR009100">
    <property type="entry name" value="AcylCoA_DH/oxidase_NM_dom_sf"/>
</dbReference>
<dbReference type="InterPro" id="IPR024719">
    <property type="entry name" value="HpaB/PvcC/4-BUDH_C"/>
</dbReference>
<evidence type="ECO:0000313" key="7">
    <source>
        <dbReference type="Proteomes" id="UP001172645"/>
    </source>
</evidence>
<dbReference type="InterPro" id="IPR024674">
    <property type="entry name" value="HpaB/PvcC/4-BUDH_N"/>
</dbReference>
<dbReference type="Pfam" id="PF11794">
    <property type="entry name" value="HpaB_N"/>
    <property type="match status" value="1"/>
</dbReference>
<keyword evidence="1" id="KW-0285">Flavoprotein</keyword>
<organism evidence="6 7">
    <name type="scientific">Rhizobium mayense</name>
    <dbReference type="NCBI Taxonomy" id="1312184"/>
    <lineage>
        <taxon>Bacteria</taxon>
        <taxon>Pseudomonadati</taxon>
        <taxon>Pseudomonadota</taxon>
        <taxon>Alphaproteobacteria</taxon>
        <taxon>Hyphomicrobiales</taxon>
        <taxon>Rhizobiaceae</taxon>
        <taxon>Rhizobium/Agrobacterium group</taxon>
        <taxon>Rhizobium</taxon>
    </lineage>
</organism>
<evidence type="ECO:0000259" key="4">
    <source>
        <dbReference type="Pfam" id="PF03241"/>
    </source>
</evidence>
<dbReference type="InterPro" id="IPR036250">
    <property type="entry name" value="AcylCo_DH-like_C"/>
</dbReference>
<dbReference type="RefSeq" id="WP_285870178.1">
    <property type="nucleotide sequence ID" value="NZ_JARFYM010000015.1"/>
</dbReference>
<dbReference type="PIRSF" id="PIRSF000331">
    <property type="entry name" value="HpaA_HpaB"/>
    <property type="match status" value="1"/>
</dbReference>
<evidence type="ECO:0000256" key="2">
    <source>
        <dbReference type="ARBA" id="ARBA00022827"/>
    </source>
</evidence>
<proteinExistence type="predicted"/>
<feature type="domain" description="HpaB/PvcC/4-BUDH C-terminal" evidence="4">
    <location>
        <begin position="291"/>
        <end position="493"/>
    </location>
</feature>
<protein>
    <submittedName>
        <fullName evidence="6">4-hydroxyphenylacetate 3-hydroxylase N-terminal domain-containing protein</fullName>
    </submittedName>
</protein>
<evidence type="ECO:0000259" key="5">
    <source>
        <dbReference type="Pfam" id="PF11794"/>
    </source>
</evidence>
<keyword evidence="3" id="KW-0560">Oxidoreductase</keyword>
<keyword evidence="7" id="KW-1185">Reference proteome</keyword>
<gene>
    <name evidence="6" type="ORF">PY649_19055</name>
</gene>
<sequence>MHTLATKPGLDSHPTTTDAYTGAEFLESIQDGREIYIYGERVKNVTEHPAFRNSARMVARWYDRFHEKKTEIGVPTDTGSGKLTHPFFLGSKTAEDLIKSRDAIAELQKVSYGWMGRSPDYKASFLGTLGANSAFYGEYAENARNWYARTQERLDYWNHAIVNPPIDRDRSIEEVRDVFMHVDKETDKGLIVSGAKVVATGSALTHYNFIAHYGIPIKDKSFALIFTAPMDSPGVKLIARASYEFNAAATGSPFDYPLSSRLDENDSILVFDKVLVPWENIFIYGDVDKINQFFPGSGFVPRFTLHGLTRLSVKLDFIAGLFSMAVEATGSKDFRGVQTGVGEVIAWRNTFHALGDAMVKSPVSWQGTDGFNLPNLNAGLAYRVLAPMAYPRIKELIERHVASGLIYLPSSAADFESEAIRPYLDRFVRGSNGYVALDRVKLLKLLWDAIGTEFGGRHELYERNYAGNYENLRIETLMAAAATGDLASMQSMVKDCMSEYDLSGWTGSDLINPDDISLVGRGTVQAA</sequence>
<dbReference type="InterPro" id="IPR046373">
    <property type="entry name" value="Acyl-CoA_Oxase/DH_mid-dom_sf"/>
</dbReference>
<evidence type="ECO:0000256" key="1">
    <source>
        <dbReference type="ARBA" id="ARBA00022630"/>
    </source>
</evidence>
<keyword evidence="2" id="KW-0274">FAD</keyword>
<feature type="domain" description="HpaB/PvcC/4-BUDH N-terminal" evidence="5">
    <location>
        <begin position="21"/>
        <end position="283"/>
    </location>
</feature>
<dbReference type="PANTHER" id="PTHR36117:SF3">
    <property type="entry name" value="4-HYDROXYPHENYLACETATE 3-MONOOXYGENASE-RELATED"/>
    <property type="match status" value="1"/>
</dbReference>
<dbReference type="Pfam" id="PF03241">
    <property type="entry name" value="HpaB"/>
    <property type="match status" value="1"/>
</dbReference>
<dbReference type="PANTHER" id="PTHR36117">
    <property type="entry name" value="4-HYDROXYPHENYLACETATE 3-MONOOXYGENASE-RELATED"/>
    <property type="match status" value="1"/>
</dbReference>
<dbReference type="InterPro" id="IPR004925">
    <property type="entry name" value="HpaB/PvcC/4-BUDH"/>
</dbReference>
<accession>A0ABT7JXD3</accession>